<dbReference type="Gene3D" id="3.40.50.200">
    <property type="entry name" value="Peptidase S8/S53 domain"/>
    <property type="match status" value="1"/>
</dbReference>
<dbReference type="Proteomes" id="UP001586593">
    <property type="component" value="Unassembled WGS sequence"/>
</dbReference>
<keyword evidence="3" id="KW-0378">Hydrolase</keyword>
<evidence type="ECO:0000313" key="7">
    <source>
        <dbReference type="EMBL" id="KAL1835221.1"/>
    </source>
</evidence>
<evidence type="ECO:0000256" key="5">
    <source>
        <dbReference type="PROSITE-ProRule" id="PRU01240"/>
    </source>
</evidence>
<dbReference type="EMBL" id="JAZHXJ010003361">
    <property type="protein sequence ID" value="KAL1835221.1"/>
    <property type="molecule type" value="Genomic_DNA"/>
</dbReference>
<keyword evidence="8" id="KW-1185">Reference proteome</keyword>
<dbReference type="PROSITE" id="PS51892">
    <property type="entry name" value="SUBTILASE"/>
    <property type="match status" value="1"/>
</dbReference>
<dbReference type="PANTHER" id="PTHR43806:SF11">
    <property type="entry name" value="CEREVISIN-RELATED"/>
    <property type="match status" value="1"/>
</dbReference>
<comment type="caution">
    <text evidence="5">Lacks conserved residue(s) required for the propagation of feature annotation.</text>
</comment>
<evidence type="ECO:0000256" key="4">
    <source>
        <dbReference type="ARBA" id="ARBA00022825"/>
    </source>
</evidence>
<dbReference type="SUPFAM" id="SSF52743">
    <property type="entry name" value="Subtilisin-like"/>
    <property type="match status" value="1"/>
</dbReference>
<feature type="domain" description="Peptidase S8/S53" evidence="6">
    <location>
        <begin position="1"/>
        <end position="202"/>
    </location>
</feature>
<evidence type="ECO:0000259" key="6">
    <source>
        <dbReference type="Pfam" id="PF00082"/>
    </source>
</evidence>
<comment type="similarity">
    <text evidence="1 5">Belongs to the peptidase S8 family.</text>
</comment>
<dbReference type="CDD" id="cd00306">
    <property type="entry name" value="Peptidases_S8_S53"/>
    <property type="match status" value="1"/>
</dbReference>
<dbReference type="InterPro" id="IPR000209">
    <property type="entry name" value="Peptidase_S8/S53_dom"/>
</dbReference>
<accession>A0ABR3V0B3</accession>
<dbReference type="PANTHER" id="PTHR43806">
    <property type="entry name" value="PEPTIDASE S8"/>
    <property type="match status" value="1"/>
</dbReference>
<proteinExistence type="inferred from homology"/>
<evidence type="ECO:0000256" key="2">
    <source>
        <dbReference type="ARBA" id="ARBA00022670"/>
    </source>
</evidence>
<organism evidence="7 8">
    <name type="scientific">Phialemonium thermophilum</name>
    <dbReference type="NCBI Taxonomy" id="223376"/>
    <lineage>
        <taxon>Eukaryota</taxon>
        <taxon>Fungi</taxon>
        <taxon>Dikarya</taxon>
        <taxon>Ascomycota</taxon>
        <taxon>Pezizomycotina</taxon>
        <taxon>Sordariomycetes</taxon>
        <taxon>Sordariomycetidae</taxon>
        <taxon>Cephalothecales</taxon>
        <taxon>Cephalothecaceae</taxon>
        <taxon>Phialemonium</taxon>
    </lineage>
</organism>
<evidence type="ECO:0000256" key="1">
    <source>
        <dbReference type="ARBA" id="ARBA00011073"/>
    </source>
</evidence>
<evidence type="ECO:0000313" key="8">
    <source>
        <dbReference type="Proteomes" id="UP001586593"/>
    </source>
</evidence>
<comment type="caution">
    <text evidence="7">The sequence shown here is derived from an EMBL/GenBank/DDBJ whole genome shotgun (WGS) entry which is preliminary data.</text>
</comment>
<sequence length="273" mass="28408">MAGVIVGSYSGVNKNARLVSVRRGSTIFSVVQSTMHALDYHLAAGGGLPGILNLSLRCEFRAGPTAGVVFPATDPWPRVLSFVEGANMVVTSAAGNEAGFRIAESSPQKYGDRASVIVVGNCDKDGFRDADSTFRDDDNVDRLTLYAPGTDMFAPDIGGDNLYDWIDGTSPATALVSGVLSLLFAQTALDASQIKARLVQESVALKGLAIWPGDHNGVPHPRVALPAPYVSTCDLGTGPAPTATLKEYANLGLCTANADALTVTPAASIATVR</sequence>
<dbReference type="InterPro" id="IPR036852">
    <property type="entry name" value="Peptidase_S8/S53_dom_sf"/>
</dbReference>
<protein>
    <recommendedName>
        <fullName evidence="6">Peptidase S8/S53 domain-containing protein</fullName>
    </recommendedName>
</protein>
<dbReference type="InterPro" id="IPR050131">
    <property type="entry name" value="Peptidase_S8_subtilisin-like"/>
</dbReference>
<keyword evidence="4" id="KW-0720">Serine protease</keyword>
<evidence type="ECO:0000256" key="3">
    <source>
        <dbReference type="ARBA" id="ARBA00022801"/>
    </source>
</evidence>
<reference evidence="7 8" key="1">
    <citation type="journal article" date="2024" name="Commun. Biol.">
        <title>Comparative genomic analysis of thermophilic fungi reveals convergent evolutionary adaptations and gene losses.</title>
        <authorList>
            <person name="Steindorff A.S."/>
            <person name="Aguilar-Pontes M.V."/>
            <person name="Robinson A.J."/>
            <person name="Andreopoulos B."/>
            <person name="LaButti K."/>
            <person name="Kuo A."/>
            <person name="Mondo S."/>
            <person name="Riley R."/>
            <person name="Otillar R."/>
            <person name="Haridas S."/>
            <person name="Lipzen A."/>
            <person name="Grimwood J."/>
            <person name="Schmutz J."/>
            <person name="Clum A."/>
            <person name="Reid I.D."/>
            <person name="Moisan M.C."/>
            <person name="Butler G."/>
            <person name="Nguyen T.T.M."/>
            <person name="Dewar K."/>
            <person name="Conant G."/>
            <person name="Drula E."/>
            <person name="Henrissat B."/>
            <person name="Hansel C."/>
            <person name="Singer S."/>
            <person name="Hutchinson M.I."/>
            <person name="de Vries R.P."/>
            <person name="Natvig D.O."/>
            <person name="Powell A.J."/>
            <person name="Tsang A."/>
            <person name="Grigoriev I.V."/>
        </authorList>
    </citation>
    <scope>NUCLEOTIDE SEQUENCE [LARGE SCALE GENOMIC DNA]</scope>
    <source>
        <strain evidence="7 8">ATCC 24622</strain>
    </source>
</reference>
<gene>
    <name evidence="7" type="ORF">VTK73DRAFT_5984</name>
</gene>
<dbReference type="Pfam" id="PF00082">
    <property type="entry name" value="Peptidase_S8"/>
    <property type="match status" value="1"/>
</dbReference>
<keyword evidence="2" id="KW-0645">Protease</keyword>
<name>A0ABR3V0B3_9PEZI</name>